<dbReference type="GO" id="GO:0043531">
    <property type="term" value="F:ADP binding"/>
    <property type="evidence" value="ECO:0007669"/>
    <property type="project" value="InterPro"/>
</dbReference>
<sequence length="1036" mass="112197">MLRLLGPPELVLDGEVRDIGGPRQRVVLCALALKANRVALMDELIDAVWDDSPPPTARSQIHICIARIRKLFGEGGQPGGIHTRPPGYLLEIPPEDLDSAVFSRQVEIGRSHADAGRLVEAAQALRDGLALWRGPALAGVRSEVVRRNAAVLEQQRFAALEERVRLDLALGRHRETSGELAALVDEFPLSEPLYELFMLALYRSGQQAEALEVSRRAHAVLVEELGIEPGGSLRSLATAILNRDPSLDLPATPGGLVMLGGAVQKPAAPLLVPRQLPHSIADFAGREQELDEIKFLLSDDVDAGTTPYAMRIVVVSGKGGVGKSTLAIRVAHEVEHLFPDGQLYADLGAATSETDITAMLARFLGSLGVSGSALPEDLAARAELYRSRVAGKQMLIVLDYATSEEQILPLLPGTDGCAVIVTSRLRLDGLYGAHQVDVDVFRPDTCMELLARIVGRERVDAEPDAALQLIDFCGGLPLALRIAGARLASKPHWLIATLVRRLNNHARGLDELSYHGVELRSNIALTHELLRSPAKRLFALGALIDAPDFPAWTAAALLDTDLSDAEDTLEILVDARLLDTVRYTGEAVRFRYHNLIRVYALEQLTRSVPASVREGAQARVLGGWLALAEQAHRKDYGGDFCVLHGDADRWRPVDDPGGGPIDVPADWWEAERQSLVAAVRQAAAAGIHELCWDLALTSISLFEVKGCFDDWRETAEVGLAATTIAGNETGRAAMLYSLGGLHMSQRRLDDAQECFAEALSVFRATGNTHGCALVLRNSAIVDRFRGHYAAMASKCREALGQMRQVGDVVGEAHILQSLARYLLDEGDLDQARHHLDDALKLCLRVGYRRGEAMVLNRFAELYLRTDLIELAKQALNRVLLIVRDLGDRTGESFALYGLGIARRREGRLDNAETTLLHAIALAEGVGERMIEGRARYGLGEIGLARGTNAVAAGHLARALAIFSGMGSRLWHAKTLVLLSEVRAADGDVAAARGDLDNADRLLSEVDQKEAGDLRAQLRLTRAALPVGPNAAGSQPD</sequence>
<evidence type="ECO:0000313" key="8">
    <source>
        <dbReference type="EMBL" id="TCO47425.1"/>
    </source>
</evidence>
<dbReference type="SUPFAM" id="SSF48452">
    <property type="entry name" value="TPR-like"/>
    <property type="match status" value="3"/>
</dbReference>
<evidence type="ECO:0000256" key="3">
    <source>
        <dbReference type="ARBA" id="ARBA00023015"/>
    </source>
</evidence>
<protein>
    <submittedName>
        <fullName evidence="8">DNA-binding SARP family transcriptional activator</fullName>
    </submittedName>
</protein>
<dbReference type="Gene3D" id="3.40.50.300">
    <property type="entry name" value="P-loop containing nucleotide triphosphate hydrolases"/>
    <property type="match status" value="1"/>
</dbReference>
<dbReference type="PANTHER" id="PTHR35807">
    <property type="entry name" value="TRANSCRIPTIONAL REGULATOR REDD-RELATED"/>
    <property type="match status" value="1"/>
</dbReference>
<dbReference type="CDD" id="cd15831">
    <property type="entry name" value="BTAD"/>
    <property type="match status" value="1"/>
</dbReference>
<dbReference type="Proteomes" id="UP000295680">
    <property type="component" value="Unassembled WGS sequence"/>
</dbReference>
<feature type="DNA-binding region" description="OmpR/PhoB-type" evidence="6">
    <location>
        <begin position="1"/>
        <end position="92"/>
    </location>
</feature>
<dbReference type="GO" id="GO:0006355">
    <property type="term" value="P:regulation of DNA-templated transcription"/>
    <property type="evidence" value="ECO:0007669"/>
    <property type="project" value="InterPro"/>
</dbReference>
<evidence type="ECO:0000256" key="4">
    <source>
        <dbReference type="ARBA" id="ARBA00023125"/>
    </source>
</evidence>
<proteinExistence type="inferred from homology"/>
<dbReference type="RefSeq" id="WP_165961000.1">
    <property type="nucleotide sequence ID" value="NZ_SLWS01000017.1"/>
</dbReference>
<evidence type="ECO:0000256" key="1">
    <source>
        <dbReference type="ARBA" id="ARBA00005820"/>
    </source>
</evidence>
<evidence type="ECO:0000259" key="7">
    <source>
        <dbReference type="PROSITE" id="PS51755"/>
    </source>
</evidence>
<dbReference type="Gene3D" id="1.10.8.430">
    <property type="entry name" value="Helical domain of apoptotic protease-activating factors"/>
    <property type="match status" value="1"/>
</dbReference>
<dbReference type="InterPro" id="IPR011990">
    <property type="entry name" value="TPR-like_helical_dom_sf"/>
</dbReference>
<dbReference type="Pfam" id="PF00486">
    <property type="entry name" value="Trans_reg_C"/>
    <property type="match status" value="1"/>
</dbReference>
<dbReference type="Pfam" id="PF03704">
    <property type="entry name" value="BTAD"/>
    <property type="match status" value="1"/>
</dbReference>
<keyword evidence="4 6" id="KW-0238">DNA-binding</keyword>
<dbReference type="Gene3D" id="1.25.40.10">
    <property type="entry name" value="Tetratricopeptide repeat domain"/>
    <property type="match status" value="3"/>
</dbReference>
<dbReference type="InterPro" id="IPR036388">
    <property type="entry name" value="WH-like_DNA-bd_sf"/>
</dbReference>
<dbReference type="InterPro" id="IPR051677">
    <property type="entry name" value="AfsR-DnrI-RedD_regulator"/>
</dbReference>
<dbReference type="SMART" id="SM00028">
    <property type="entry name" value="TPR"/>
    <property type="match status" value="5"/>
</dbReference>
<reference evidence="8 9" key="1">
    <citation type="submission" date="2019-03" db="EMBL/GenBank/DDBJ databases">
        <title>Genomic Encyclopedia of Type Strains, Phase IV (KMG-IV): sequencing the most valuable type-strain genomes for metagenomic binning, comparative biology and taxonomic classification.</title>
        <authorList>
            <person name="Goeker M."/>
        </authorList>
    </citation>
    <scope>NUCLEOTIDE SEQUENCE [LARGE SCALE GENOMIC DNA]</scope>
    <source>
        <strain evidence="8 9">DSM 45934</strain>
    </source>
</reference>
<dbReference type="InterPro" id="IPR042197">
    <property type="entry name" value="Apaf_helical"/>
</dbReference>
<dbReference type="InterPro" id="IPR005158">
    <property type="entry name" value="BTAD"/>
</dbReference>
<dbReference type="Gene3D" id="1.10.10.10">
    <property type="entry name" value="Winged helix-like DNA-binding domain superfamily/Winged helix DNA-binding domain"/>
    <property type="match status" value="1"/>
</dbReference>
<evidence type="ECO:0000256" key="6">
    <source>
        <dbReference type="PROSITE-ProRule" id="PRU01091"/>
    </source>
</evidence>
<organism evidence="8 9">
    <name type="scientific">Actinocrispum wychmicini</name>
    <dbReference type="NCBI Taxonomy" id="1213861"/>
    <lineage>
        <taxon>Bacteria</taxon>
        <taxon>Bacillati</taxon>
        <taxon>Actinomycetota</taxon>
        <taxon>Actinomycetes</taxon>
        <taxon>Pseudonocardiales</taxon>
        <taxon>Pseudonocardiaceae</taxon>
        <taxon>Actinocrispum</taxon>
    </lineage>
</organism>
<evidence type="ECO:0000313" key="9">
    <source>
        <dbReference type="Proteomes" id="UP000295680"/>
    </source>
</evidence>
<dbReference type="InterPro" id="IPR002182">
    <property type="entry name" value="NB-ARC"/>
</dbReference>
<feature type="domain" description="OmpR/PhoB-type" evidence="7">
    <location>
        <begin position="1"/>
        <end position="92"/>
    </location>
</feature>
<dbReference type="EMBL" id="SLWS01000017">
    <property type="protein sequence ID" value="TCO47425.1"/>
    <property type="molecule type" value="Genomic_DNA"/>
</dbReference>
<dbReference type="Pfam" id="PF00931">
    <property type="entry name" value="NB-ARC"/>
    <property type="match status" value="1"/>
</dbReference>
<keyword evidence="5" id="KW-0804">Transcription</keyword>
<dbReference type="InterPro" id="IPR016032">
    <property type="entry name" value="Sig_transdc_resp-reg_C-effctor"/>
</dbReference>
<dbReference type="PRINTS" id="PR00364">
    <property type="entry name" value="DISEASERSIST"/>
</dbReference>
<dbReference type="SUPFAM" id="SSF52540">
    <property type="entry name" value="P-loop containing nucleoside triphosphate hydrolases"/>
    <property type="match status" value="1"/>
</dbReference>
<keyword evidence="2" id="KW-0677">Repeat</keyword>
<keyword evidence="3" id="KW-0805">Transcription regulation</keyword>
<evidence type="ECO:0000256" key="5">
    <source>
        <dbReference type="ARBA" id="ARBA00023163"/>
    </source>
</evidence>
<dbReference type="SUPFAM" id="SSF46894">
    <property type="entry name" value="C-terminal effector domain of the bipartite response regulators"/>
    <property type="match status" value="1"/>
</dbReference>
<dbReference type="GO" id="GO:0000160">
    <property type="term" value="P:phosphorelay signal transduction system"/>
    <property type="evidence" value="ECO:0007669"/>
    <property type="project" value="InterPro"/>
</dbReference>
<dbReference type="InterPro" id="IPR001867">
    <property type="entry name" value="OmpR/PhoB-type_DNA-bd"/>
</dbReference>
<gene>
    <name evidence="8" type="ORF">EV192_117165</name>
</gene>
<dbReference type="InterPro" id="IPR019734">
    <property type="entry name" value="TPR_rpt"/>
</dbReference>
<dbReference type="AlphaFoldDB" id="A0A4R2IWW0"/>
<dbReference type="InterPro" id="IPR027417">
    <property type="entry name" value="P-loop_NTPase"/>
</dbReference>
<name>A0A4R2IWW0_9PSEU</name>
<dbReference type="PANTHER" id="PTHR35807:SF1">
    <property type="entry name" value="TRANSCRIPTIONAL REGULATOR REDD"/>
    <property type="match status" value="1"/>
</dbReference>
<dbReference type="GO" id="GO:0003677">
    <property type="term" value="F:DNA binding"/>
    <property type="evidence" value="ECO:0007669"/>
    <property type="project" value="UniProtKB-UniRule"/>
</dbReference>
<comment type="caution">
    <text evidence="8">The sequence shown here is derived from an EMBL/GenBank/DDBJ whole genome shotgun (WGS) entry which is preliminary data.</text>
</comment>
<accession>A0A4R2IWW0</accession>
<dbReference type="PROSITE" id="PS51755">
    <property type="entry name" value="OMPR_PHOB"/>
    <property type="match status" value="1"/>
</dbReference>
<comment type="similarity">
    <text evidence="1">Belongs to the AfsR/DnrI/RedD regulatory family.</text>
</comment>
<keyword evidence="9" id="KW-1185">Reference proteome</keyword>
<evidence type="ECO:0000256" key="2">
    <source>
        <dbReference type="ARBA" id="ARBA00022737"/>
    </source>
</evidence>
<dbReference type="SMART" id="SM01043">
    <property type="entry name" value="BTAD"/>
    <property type="match status" value="1"/>
</dbReference>
<dbReference type="SMART" id="SM00862">
    <property type="entry name" value="Trans_reg_C"/>
    <property type="match status" value="1"/>
</dbReference>